<sequence>MYGAYLLVRTSSWLNRKIPGSSRRPPPLLGSRESAIIWLSLRIASIKGSDIFRLSCLFELKLTSVLGDISSAQSAYFLTRFN</sequence>
<proteinExistence type="predicted"/>
<dbReference type="EMBL" id="GBRH01275714">
    <property type="protein sequence ID" value="JAD22181.1"/>
    <property type="molecule type" value="Transcribed_RNA"/>
</dbReference>
<name>A0A0A8Y7Q1_ARUDO</name>
<dbReference type="AlphaFoldDB" id="A0A0A8Y7Q1"/>
<evidence type="ECO:0000313" key="1">
    <source>
        <dbReference type="EMBL" id="JAD22181.1"/>
    </source>
</evidence>
<protein>
    <submittedName>
        <fullName evidence="1">Uncharacterized protein</fullName>
    </submittedName>
</protein>
<accession>A0A0A8Y7Q1</accession>
<reference evidence="1" key="1">
    <citation type="submission" date="2014-09" db="EMBL/GenBank/DDBJ databases">
        <authorList>
            <person name="Magalhaes I.L.F."/>
            <person name="Oliveira U."/>
            <person name="Santos F.R."/>
            <person name="Vidigal T.H.D.A."/>
            <person name="Brescovit A.D."/>
            <person name="Santos A.J."/>
        </authorList>
    </citation>
    <scope>NUCLEOTIDE SEQUENCE</scope>
    <source>
        <tissue evidence="1">Shoot tissue taken approximately 20 cm above the soil surface</tissue>
    </source>
</reference>
<reference evidence="1" key="2">
    <citation type="journal article" date="2015" name="Data Brief">
        <title>Shoot transcriptome of the giant reed, Arundo donax.</title>
        <authorList>
            <person name="Barrero R.A."/>
            <person name="Guerrero F.D."/>
            <person name="Moolhuijzen P."/>
            <person name="Goolsby J.A."/>
            <person name="Tidwell J."/>
            <person name="Bellgard S.E."/>
            <person name="Bellgard M.I."/>
        </authorList>
    </citation>
    <scope>NUCLEOTIDE SEQUENCE</scope>
    <source>
        <tissue evidence="1">Shoot tissue taken approximately 20 cm above the soil surface</tissue>
    </source>
</reference>
<organism evidence="1">
    <name type="scientific">Arundo donax</name>
    <name type="common">Giant reed</name>
    <name type="synonym">Donax arundinaceus</name>
    <dbReference type="NCBI Taxonomy" id="35708"/>
    <lineage>
        <taxon>Eukaryota</taxon>
        <taxon>Viridiplantae</taxon>
        <taxon>Streptophyta</taxon>
        <taxon>Embryophyta</taxon>
        <taxon>Tracheophyta</taxon>
        <taxon>Spermatophyta</taxon>
        <taxon>Magnoliopsida</taxon>
        <taxon>Liliopsida</taxon>
        <taxon>Poales</taxon>
        <taxon>Poaceae</taxon>
        <taxon>PACMAD clade</taxon>
        <taxon>Arundinoideae</taxon>
        <taxon>Arundineae</taxon>
        <taxon>Arundo</taxon>
    </lineage>
</organism>